<evidence type="ECO:0000313" key="1">
    <source>
        <dbReference type="EMBL" id="KGG90826.1"/>
    </source>
</evidence>
<dbReference type="AlphaFoldDB" id="A0A0E3C184"/>
<sequence length="59" mass="6399">MTLAKHIANAGATVSLTVSSTVPRKRGSKAPRFADFLPQWGQRSANDAVLTLEEAMRML</sequence>
<dbReference type="EMBL" id="AWTN01000095">
    <property type="protein sequence ID" value="KGG90826.1"/>
    <property type="molecule type" value="Genomic_DNA"/>
</dbReference>
<reference evidence="1 2" key="1">
    <citation type="submission" date="2013-09" db="EMBL/GenBank/DDBJ databases">
        <title>High correlation between genotypes and phenotypes of environmental bacteria Comamonas testosteroni strains.</title>
        <authorList>
            <person name="Liu L."/>
            <person name="Zhu W."/>
            <person name="Xia X."/>
            <person name="Xu B."/>
            <person name="Luo M."/>
            <person name="Wang G."/>
        </authorList>
    </citation>
    <scope>NUCLEOTIDE SEQUENCE [LARGE SCALE GENOMIC DNA]</scope>
    <source>
        <strain evidence="1 2">JL14</strain>
    </source>
</reference>
<gene>
    <name evidence="1" type="ORF">P245_15215</name>
</gene>
<organism evidence="1 2">
    <name type="scientific">Comamonas thiooxydans</name>
    <dbReference type="NCBI Taxonomy" id="363952"/>
    <lineage>
        <taxon>Bacteria</taxon>
        <taxon>Pseudomonadati</taxon>
        <taxon>Pseudomonadota</taxon>
        <taxon>Betaproteobacteria</taxon>
        <taxon>Burkholderiales</taxon>
        <taxon>Comamonadaceae</taxon>
        <taxon>Comamonas</taxon>
    </lineage>
</organism>
<dbReference type="Proteomes" id="UP000029567">
    <property type="component" value="Unassembled WGS sequence"/>
</dbReference>
<name>A0A0E3C184_9BURK</name>
<comment type="caution">
    <text evidence="1">The sequence shown here is derived from an EMBL/GenBank/DDBJ whole genome shotgun (WGS) entry which is preliminary data.</text>
</comment>
<proteinExistence type="predicted"/>
<evidence type="ECO:0000313" key="2">
    <source>
        <dbReference type="Proteomes" id="UP000029567"/>
    </source>
</evidence>
<accession>A0A0E3C184</accession>
<dbReference type="RefSeq" id="WP_034380229.1">
    <property type="nucleotide sequence ID" value="NZ_AWTN01000095.1"/>
</dbReference>
<protein>
    <submittedName>
        <fullName evidence="1">Uncharacterized protein</fullName>
    </submittedName>
</protein>